<feature type="transmembrane region" description="Helical" evidence="1">
    <location>
        <begin position="5"/>
        <end position="23"/>
    </location>
</feature>
<dbReference type="Proteomes" id="UP000464754">
    <property type="component" value="Chromosome"/>
</dbReference>
<evidence type="ECO:0000313" key="3">
    <source>
        <dbReference type="EMBL" id="BBK21231.1"/>
    </source>
</evidence>
<keyword evidence="1" id="KW-0472">Membrane</keyword>
<dbReference type="RefSeq" id="WP_163051250.1">
    <property type="nucleotide sequence ID" value="NZ_AP019695.1"/>
</dbReference>
<gene>
    <name evidence="3" type="ORF">Aargi30884_01340</name>
</gene>
<dbReference type="AlphaFoldDB" id="A0A6N4TF22"/>
<feature type="domain" description="VanZ-like" evidence="2">
    <location>
        <begin position="8"/>
        <end position="137"/>
    </location>
</feature>
<keyword evidence="4" id="KW-1185">Reference proteome</keyword>
<evidence type="ECO:0000259" key="2">
    <source>
        <dbReference type="Pfam" id="PF04892"/>
    </source>
</evidence>
<evidence type="ECO:0000256" key="1">
    <source>
        <dbReference type="SAM" id="Phobius"/>
    </source>
</evidence>
<feature type="transmembrane region" description="Helical" evidence="1">
    <location>
        <begin position="124"/>
        <end position="143"/>
    </location>
</feature>
<accession>A0A6N4TF22</accession>
<reference evidence="4" key="1">
    <citation type="submission" date="2019-05" db="EMBL/GenBank/DDBJ databases">
        <title>Complete genome sequencing of Absiella argi strain JCM 30884.</title>
        <authorList>
            <person name="Sakamoto M."/>
            <person name="Murakami T."/>
            <person name="Mori H."/>
        </authorList>
    </citation>
    <scope>NUCLEOTIDE SEQUENCE [LARGE SCALE GENOMIC DNA]</scope>
    <source>
        <strain evidence="4">JCM 30884</strain>
    </source>
</reference>
<feature type="transmembrane region" description="Helical" evidence="1">
    <location>
        <begin position="92"/>
        <end position="112"/>
    </location>
</feature>
<protein>
    <submittedName>
        <fullName evidence="3">Teicoplanin resistance protein VanZ</fullName>
    </submittedName>
</protein>
<keyword evidence="1" id="KW-1133">Transmembrane helix</keyword>
<feature type="transmembrane region" description="Helical" evidence="1">
    <location>
        <begin position="66"/>
        <end position="83"/>
    </location>
</feature>
<evidence type="ECO:0000313" key="4">
    <source>
        <dbReference type="Proteomes" id="UP000464754"/>
    </source>
</evidence>
<dbReference type="PANTHER" id="PTHR28008">
    <property type="entry name" value="DOMAIN PROTEIN, PUTATIVE (AFU_ORTHOLOGUE AFUA_3G10980)-RELATED"/>
    <property type="match status" value="1"/>
</dbReference>
<name>A0A6N4TF22_9FIRM</name>
<proteinExistence type="predicted"/>
<dbReference type="KEGG" id="aarg:Aargi30884_01340"/>
<dbReference type="InterPro" id="IPR006976">
    <property type="entry name" value="VanZ-like"/>
</dbReference>
<dbReference type="PANTHER" id="PTHR28008:SF1">
    <property type="entry name" value="DOMAIN PROTEIN, PUTATIVE (AFU_ORTHOLOGUE AFUA_3G10980)-RELATED"/>
    <property type="match status" value="1"/>
</dbReference>
<dbReference type="InterPro" id="IPR016747">
    <property type="entry name" value="Phosphotransbutyrylase"/>
</dbReference>
<dbReference type="Pfam" id="PF04892">
    <property type="entry name" value="VanZ"/>
    <property type="match status" value="1"/>
</dbReference>
<sequence>MKKRIVYLFLSVLWMIVIFSFSMQNGGESSGVSNQVILFIENITGIQLMHNQWISLDTIQFLIRKAAHMSEYAILAMLLYMFARESKIQSSFIFALIFSMLYACTDEFHQLFVNGRSGQWQDVFIDTSGSFLGLCVQQLWFVLKYKMQTGKRKVKKSIDKI</sequence>
<dbReference type="EMBL" id="AP019695">
    <property type="protein sequence ID" value="BBK21231.1"/>
    <property type="molecule type" value="Genomic_DNA"/>
</dbReference>
<keyword evidence="1" id="KW-0812">Transmembrane</keyword>
<organism evidence="3 4">
    <name type="scientific">Amedibacterium intestinale</name>
    <dbReference type="NCBI Taxonomy" id="2583452"/>
    <lineage>
        <taxon>Bacteria</taxon>
        <taxon>Bacillati</taxon>
        <taxon>Bacillota</taxon>
        <taxon>Erysipelotrichia</taxon>
        <taxon>Erysipelotrichales</taxon>
        <taxon>Erysipelotrichaceae</taxon>
        <taxon>Amedibacterium</taxon>
    </lineage>
</organism>
<dbReference type="PIRSF" id="PIRSF019083">
    <property type="entry name" value="UCP019083_VanZ"/>
    <property type="match status" value="1"/>
</dbReference>
<dbReference type="NCBIfam" id="NF037970">
    <property type="entry name" value="vanZ_1"/>
    <property type="match status" value="1"/>
</dbReference>